<dbReference type="NCBIfam" id="TIGR03593">
    <property type="entry name" value="yidC_nterm"/>
    <property type="match status" value="1"/>
</dbReference>
<sequence length="540" mass="64291">MYMYNQFRFIFIIFLFVSCFLWQAWINDHLQFSKHENNLNYFSEINNKYKDYNSIINIKTDVLSVKINAYGGDIEQAELLRYSNKLNTFSPYKILEILPNFIYQAQSGILKVENIGKRNDFIRHYYHFYKNNYELLSGKDELRVPIKYTDIDGVVYTKVFIFKRGKYYVNVKYFISNVSHNILHLSVFNQLKQSFDLPEEKNFNFTKSRLSINSFRGAAYSTENKKYVKYKFDDIIKNDNLNISTYGGWVSMFQQYFITAWIPNNNSKNIFYTDHFYLLNKKIVVIGYRSPVINIFPGKNKIFHSILWLGPKIQNELSLVAPYLDFTVDYGLLWFISQPLFNLLKLIHNLFGNWGVSIIMITLFVRMIMYPLTKVQYVSVAKMKMLQPKIEEIRLRFKNDKKRITQEMILLYKHEKVNPFGGCLPLIIQMPIFLALYYMLMNSIELRHANFIFWIHDLSSQDPYYILPILMGITMFMIQKISPTNVSDPIQQKVMNIMPFIFTIFFLWFPSGLVLYYVVSNLITIVQQHIIYRSVKNYTL</sequence>
<dbReference type="NCBIfam" id="TIGR03592">
    <property type="entry name" value="yidC_oxa1_cterm"/>
    <property type="match status" value="1"/>
</dbReference>
<feature type="transmembrane region" description="Helical" evidence="13">
    <location>
        <begin position="7"/>
        <end position="25"/>
    </location>
</feature>
<dbReference type="PRINTS" id="PR00701">
    <property type="entry name" value="60KDINNERMP"/>
</dbReference>
<evidence type="ECO:0000313" key="16">
    <source>
        <dbReference type="EMBL" id="AXN02133.1"/>
    </source>
</evidence>
<feature type="domain" description="Membrane insertase YidC/Oxa/ALB C-terminal" evidence="14">
    <location>
        <begin position="354"/>
        <end position="533"/>
    </location>
</feature>
<dbReference type="InterPro" id="IPR019998">
    <property type="entry name" value="Membr_insert_YidC"/>
</dbReference>
<evidence type="ECO:0000256" key="2">
    <source>
        <dbReference type="ARBA" id="ARBA00010527"/>
    </source>
</evidence>
<organism evidence="16 17">
    <name type="scientific">Candidatus Purcelliella pentastirinorum</name>
    <dbReference type="NCBI Taxonomy" id="472834"/>
    <lineage>
        <taxon>Bacteria</taxon>
        <taxon>Pseudomonadati</taxon>
        <taxon>Pseudomonadota</taxon>
        <taxon>Gammaproteobacteria</taxon>
        <taxon>Enterobacterales</taxon>
        <taxon>Enterobacteriaceae</taxon>
        <taxon>Candidatus Purcelliella</taxon>
    </lineage>
</organism>
<dbReference type="GO" id="GO:0032977">
    <property type="term" value="F:membrane insertase activity"/>
    <property type="evidence" value="ECO:0007669"/>
    <property type="project" value="InterPro"/>
</dbReference>
<keyword evidence="6 13" id="KW-0812">Transmembrane</keyword>
<dbReference type="CDD" id="cd20070">
    <property type="entry name" value="5TM_YidC_Alb3"/>
    <property type="match status" value="1"/>
</dbReference>
<dbReference type="InterPro" id="IPR038221">
    <property type="entry name" value="YidC_periplasmic_sf"/>
</dbReference>
<keyword evidence="9 13" id="KW-0472">Membrane</keyword>
<name>A0A346DZH8_9ENTR</name>
<dbReference type="HAMAP" id="MF_01810">
    <property type="entry name" value="YidC_type1"/>
    <property type="match status" value="1"/>
</dbReference>
<dbReference type="PANTHER" id="PTHR12428:SF65">
    <property type="entry name" value="CYTOCHROME C OXIDASE ASSEMBLY PROTEIN COX18, MITOCHONDRIAL"/>
    <property type="match status" value="1"/>
</dbReference>
<evidence type="ECO:0000256" key="5">
    <source>
        <dbReference type="ARBA" id="ARBA00022475"/>
    </source>
</evidence>
<keyword evidence="17" id="KW-1185">Reference proteome</keyword>
<dbReference type="InterPro" id="IPR047196">
    <property type="entry name" value="YidC_ALB_C"/>
</dbReference>
<dbReference type="GO" id="GO:0015031">
    <property type="term" value="P:protein transport"/>
    <property type="evidence" value="ECO:0007669"/>
    <property type="project" value="UniProtKB-KW"/>
</dbReference>
<keyword evidence="7 13" id="KW-0653">Protein transport</keyword>
<dbReference type="PRINTS" id="PR01900">
    <property type="entry name" value="YIDCPROTEIN"/>
</dbReference>
<comment type="function">
    <text evidence="13">Required for the insertion and/or proper folding and/or complex formation of integral membrane proteins into the membrane. Involved in integration of membrane proteins that insert both dependently and independently of the Sec translocase complex, as well as at least some lipoproteins. Aids folding of multispanning membrane proteins.</text>
</comment>
<feature type="domain" description="Membrane insertase YidC N-terminal" evidence="15">
    <location>
        <begin position="56"/>
        <end position="342"/>
    </location>
</feature>
<dbReference type="KEGG" id="ppet:C9I82_162"/>
<evidence type="ECO:0000259" key="14">
    <source>
        <dbReference type="Pfam" id="PF02096"/>
    </source>
</evidence>
<evidence type="ECO:0000256" key="1">
    <source>
        <dbReference type="ARBA" id="ARBA00004429"/>
    </source>
</evidence>
<keyword evidence="4 13" id="KW-0813">Transport</keyword>
<proteinExistence type="inferred from homology"/>
<keyword evidence="5 13" id="KW-1003">Cell membrane</keyword>
<reference evidence="16 17" key="1">
    <citation type="submission" date="2018-03" db="EMBL/GenBank/DDBJ databases">
        <title>A parallel universe: an anciently diverged bacterial symbiosis in a Hawaiian planthopper (Hemiptera: Cixiidae) reveals rearranged nutritional responsibilities.</title>
        <authorList>
            <person name="Bennett G."/>
            <person name="Mao M."/>
        </authorList>
    </citation>
    <scope>NUCLEOTIDE SEQUENCE [LARGE SCALE GENOMIC DNA]</scope>
    <source>
        <strain evidence="16 17">OLIH</strain>
    </source>
</reference>
<feature type="transmembrane region" description="Helical" evidence="13">
    <location>
        <begin position="346"/>
        <end position="365"/>
    </location>
</feature>
<feature type="transmembrane region" description="Helical" evidence="13">
    <location>
        <begin position="417"/>
        <end position="440"/>
    </location>
</feature>
<evidence type="ECO:0000256" key="4">
    <source>
        <dbReference type="ARBA" id="ARBA00022448"/>
    </source>
</evidence>
<evidence type="ECO:0000256" key="6">
    <source>
        <dbReference type="ARBA" id="ARBA00022692"/>
    </source>
</evidence>
<gene>
    <name evidence="13" type="primary">yidC</name>
    <name evidence="16" type="ORF">C9I82_162</name>
</gene>
<dbReference type="InterPro" id="IPR028053">
    <property type="entry name" value="Membr_insert_YidC_N"/>
</dbReference>
<dbReference type="Proteomes" id="UP000256856">
    <property type="component" value="Chromosome"/>
</dbReference>
<dbReference type="InterPro" id="IPR001708">
    <property type="entry name" value="YidC/ALB3/OXA1/COX18"/>
</dbReference>
<evidence type="ECO:0000256" key="3">
    <source>
        <dbReference type="ARBA" id="ARBA00015325"/>
    </source>
</evidence>
<comment type="subunit">
    <text evidence="13">Interacts with the Sec translocase complex via SecD. Specifically interacts with transmembrane segments of nascent integral membrane proteins during membrane integration.</text>
</comment>
<dbReference type="Gene3D" id="2.70.98.90">
    <property type="match status" value="1"/>
</dbReference>
<dbReference type="AlphaFoldDB" id="A0A346DZH8"/>
<keyword evidence="10 13" id="KW-0143">Chaperone</keyword>
<dbReference type="CDD" id="cd19961">
    <property type="entry name" value="EcYidC-like_peri"/>
    <property type="match status" value="1"/>
</dbReference>
<keyword evidence="8 13" id="KW-1133">Transmembrane helix</keyword>
<dbReference type="NCBIfam" id="NF002352">
    <property type="entry name" value="PRK01318.1-3"/>
    <property type="match status" value="1"/>
</dbReference>
<evidence type="ECO:0000256" key="9">
    <source>
        <dbReference type="ARBA" id="ARBA00023136"/>
    </source>
</evidence>
<evidence type="ECO:0000256" key="7">
    <source>
        <dbReference type="ARBA" id="ARBA00022927"/>
    </source>
</evidence>
<dbReference type="GO" id="GO:0005886">
    <property type="term" value="C:plasma membrane"/>
    <property type="evidence" value="ECO:0007669"/>
    <property type="project" value="UniProtKB-SubCell"/>
</dbReference>
<comment type="subcellular location">
    <subcellularLocation>
        <location evidence="1">Cell inner membrane</location>
        <topology evidence="1">Multi-pass membrane protein</topology>
    </subcellularLocation>
    <subcellularLocation>
        <location evidence="13">Cell membrane</location>
        <topology evidence="13">Multi-pass membrane protein</topology>
    </subcellularLocation>
</comment>
<evidence type="ECO:0000256" key="8">
    <source>
        <dbReference type="ARBA" id="ARBA00022989"/>
    </source>
</evidence>
<dbReference type="InterPro" id="IPR028055">
    <property type="entry name" value="YidC/Oxa/ALB_C"/>
</dbReference>
<comment type="similarity">
    <text evidence="2 13">Belongs to the OXA1/ALB3/YidC family. Type 1 subfamily.</text>
</comment>
<evidence type="ECO:0000256" key="13">
    <source>
        <dbReference type="HAMAP-Rule" id="MF_01810"/>
    </source>
</evidence>
<evidence type="ECO:0000256" key="11">
    <source>
        <dbReference type="ARBA" id="ARBA00033245"/>
    </source>
</evidence>
<dbReference type="EMBL" id="CP028374">
    <property type="protein sequence ID" value="AXN02133.1"/>
    <property type="molecule type" value="Genomic_DNA"/>
</dbReference>
<dbReference type="PANTHER" id="PTHR12428">
    <property type="entry name" value="OXA1"/>
    <property type="match status" value="1"/>
</dbReference>
<dbReference type="GO" id="GO:0051205">
    <property type="term" value="P:protein insertion into membrane"/>
    <property type="evidence" value="ECO:0007669"/>
    <property type="project" value="TreeGrafter"/>
</dbReference>
<dbReference type="Pfam" id="PF14849">
    <property type="entry name" value="YidC_periplas"/>
    <property type="match status" value="1"/>
</dbReference>
<evidence type="ECO:0000256" key="12">
    <source>
        <dbReference type="ARBA" id="ARBA00033342"/>
    </source>
</evidence>
<evidence type="ECO:0000256" key="10">
    <source>
        <dbReference type="ARBA" id="ARBA00023186"/>
    </source>
</evidence>
<evidence type="ECO:0000313" key="17">
    <source>
        <dbReference type="Proteomes" id="UP000256856"/>
    </source>
</evidence>
<dbReference type="Pfam" id="PF02096">
    <property type="entry name" value="60KD_IMP"/>
    <property type="match status" value="1"/>
</dbReference>
<protein>
    <recommendedName>
        <fullName evidence="3 13">Membrane protein insertase YidC</fullName>
    </recommendedName>
    <alternativeName>
        <fullName evidence="12 13">Foldase YidC</fullName>
    </alternativeName>
    <alternativeName>
        <fullName evidence="11 13">Membrane integrase YidC</fullName>
    </alternativeName>
    <alternativeName>
        <fullName evidence="13">Membrane protein YidC</fullName>
    </alternativeName>
</protein>
<feature type="transmembrane region" description="Helical" evidence="13">
    <location>
        <begin position="494"/>
        <end position="519"/>
    </location>
</feature>
<accession>A0A346DZH8</accession>
<evidence type="ECO:0000259" key="15">
    <source>
        <dbReference type="Pfam" id="PF14849"/>
    </source>
</evidence>